<dbReference type="PANTHER" id="PTHR13610">
    <property type="entry name" value="METHYLTRANSFERASE DOMAIN-CONTAINING PROTEIN"/>
    <property type="match status" value="1"/>
</dbReference>
<keyword evidence="1" id="KW-0489">Methyltransferase</keyword>
<feature type="transmembrane region" description="Helical" evidence="4">
    <location>
        <begin position="6"/>
        <end position="26"/>
    </location>
</feature>
<evidence type="ECO:0000313" key="6">
    <source>
        <dbReference type="EMBL" id="OGY92850.1"/>
    </source>
</evidence>
<dbReference type="CDD" id="cd02440">
    <property type="entry name" value="AdoMet_MTases"/>
    <property type="match status" value="1"/>
</dbReference>
<evidence type="ECO:0000256" key="2">
    <source>
        <dbReference type="ARBA" id="ARBA00022679"/>
    </source>
</evidence>
<organism evidence="6 7">
    <name type="scientific">Candidatus Komeilibacteria bacterium RIFCSPLOWO2_01_FULL_53_11</name>
    <dbReference type="NCBI Taxonomy" id="1798552"/>
    <lineage>
        <taxon>Bacteria</taxon>
        <taxon>Candidatus Komeiliibacteriota</taxon>
    </lineage>
</organism>
<dbReference type="GO" id="GO:0016279">
    <property type="term" value="F:protein-lysine N-methyltransferase activity"/>
    <property type="evidence" value="ECO:0007669"/>
    <property type="project" value="InterPro"/>
</dbReference>
<gene>
    <name evidence="6" type="ORF">A3B31_01830</name>
</gene>
<dbReference type="InterPro" id="IPR026170">
    <property type="entry name" value="FAM173A/B"/>
</dbReference>
<evidence type="ECO:0000256" key="1">
    <source>
        <dbReference type="ARBA" id="ARBA00022603"/>
    </source>
</evidence>
<dbReference type="GO" id="GO:0008171">
    <property type="term" value="F:O-methyltransferase activity"/>
    <property type="evidence" value="ECO:0007669"/>
    <property type="project" value="InterPro"/>
</dbReference>
<keyword evidence="4" id="KW-1133">Transmembrane helix</keyword>
<feature type="domain" description="O-methyltransferase C-terminal" evidence="5">
    <location>
        <begin position="53"/>
        <end position="149"/>
    </location>
</feature>
<dbReference type="PANTHER" id="PTHR13610:SF11">
    <property type="entry name" value="METHYLTRANSFERASE DOMAIN-CONTAINING PROTEIN"/>
    <property type="match status" value="1"/>
</dbReference>
<name>A0A1G2BWY7_9BACT</name>
<proteinExistence type="predicted"/>
<reference evidence="6 7" key="1">
    <citation type="journal article" date="2016" name="Nat. Commun.">
        <title>Thousands of microbial genomes shed light on interconnected biogeochemical processes in an aquifer system.</title>
        <authorList>
            <person name="Anantharaman K."/>
            <person name="Brown C.T."/>
            <person name="Hug L.A."/>
            <person name="Sharon I."/>
            <person name="Castelle C.J."/>
            <person name="Probst A.J."/>
            <person name="Thomas B.C."/>
            <person name="Singh A."/>
            <person name="Wilkins M.J."/>
            <person name="Karaoz U."/>
            <person name="Brodie E.L."/>
            <person name="Williams K.H."/>
            <person name="Hubbard S.S."/>
            <person name="Banfield J.F."/>
        </authorList>
    </citation>
    <scope>NUCLEOTIDE SEQUENCE [LARGE SCALE GENOMIC DNA]</scope>
</reference>
<dbReference type="GO" id="GO:0032259">
    <property type="term" value="P:methylation"/>
    <property type="evidence" value="ECO:0007669"/>
    <property type="project" value="UniProtKB-KW"/>
</dbReference>
<keyword evidence="3" id="KW-0949">S-adenosyl-L-methionine</keyword>
<evidence type="ECO:0000256" key="3">
    <source>
        <dbReference type="ARBA" id="ARBA00022691"/>
    </source>
</evidence>
<evidence type="ECO:0000313" key="7">
    <source>
        <dbReference type="Proteomes" id="UP000177349"/>
    </source>
</evidence>
<dbReference type="SUPFAM" id="SSF53335">
    <property type="entry name" value="S-adenosyl-L-methionine-dependent methyltransferases"/>
    <property type="match status" value="1"/>
</dbReference>
<dbReference type="InterPro" id="IPR001077">
    <property type="entry name" value="COMT_C"/>
</dbReference>
<protein>
    <recommendedName>
        <fullName evidence="5">O-methyltransferase C-terminal domain-containing protein</fullName>
    </recommendedName>
</protein>
<comment type="caution">
    <text evidence="6">The sequence shown here is derived from an EMBL/GenBank/DDBJ whole genome shotgun (WGS) entry which is preliminary data.</text>
</comment>
<accession>A0A1G2BWY7</accession>
<keyword evidence="2" id="KW-0808">Transferase</keyword>
<dbReference type="InterPro" id="IPR029063">
    <property type="entry name" value="SAM-dependent_MTases_sf"/>
</dbReference>
<keyword evidence="4" id="KW-0812">Transmembrane</keyword>
<dbReference type="Pfam" id="PF00891">
    <property type="entry name" value="Methyltransf_2"/>
    <property type="match status" value="1"/>
</dbReference>
<sequence length="175" mass="20120">MVYLDLIFIPIFTLYAYWIWGLLRALSSDAPYVPIRHAVLQRMLMMVSPKPDSVWIDLGAGDGRILIEACRAFPTIRGIGIERIRPFRWYARLNILMAGLSRRLTIRGGDFFTANLSDADIVSFYLLPETNKRLIAKLQKELKPGAQVIFHRHPVPGLQLAAEDTEYRIYKYIVP</sequence>
<dbReference type="AlphaFoldDB" id="A0A1G2BWY7"/>
<evidence type="ECO:0000256" key="4">
    <source>
        <dbReference type="SAM" id="Phobius"/>
    </source>
</evidence>
<dbReference type="EMBL" id="MHKN01000008">
    <property type="protein sequence ID" value="OGY92850.1"/>
    <property type="molecule type" value="Genomic_DNA"/>
</dbReference>
<dbReference type="Gene3D" id="3.40.50.150">
    <property type="entry name" value="Vaccinia Virus protein VP39"/>
    <property type="match status" value="1"/>
</dbReference>
<keyword evidence="4" id="KW-0472">Membrane</keyword>
<evidence type="ECO:0000259" key="5">
    <source>
        <dbReference type="Pfam" id="PF00891"/>
    </source>
</evidence>
<dbReference type="Proteomes" id="UP000177349">
    <property type="component" value="Unassembled WGS sequence"/>
</dbReference>